<dbReference type="Gramene" id="evm.model.05.889">
    <property type="protein sequence ID" value="cds.evm.model.05.889"/>
    <property type="gene ID" value="evm.TU.05.889"/>
</dbReference>
<proteinExistence type="predicted"/>
<dbReference type="Proteomes" id="UP000596661">
    <property type="component" value="Chromosome 5"/>
</dbReference>
<dbReference type="AlphaFoldDB" id="A0A803PSB2"/>
<dbReference type="EMBL" id="UZAU01000469">
    <property type="status" value="NOT_ANNOTATED_CDS"/>
    <property type="molecule type" value="Genomic_DNA"/>
</dbReference>
<evidence type="ECO:0008006" key="3">
    <source>
        <dbReference type="Google" id="ProtNLM"/>
    </source>
</evidence>
<sequence length="99" mass="11741">MPRNQKEKEEKYTCFTHLTENPKTIYLATQATVLYKNPLPIKNELSKRDISKFCRFHNDFNHDTNECQNMKSKIEFVIRKNNPHLHCYVQNDQAKAQAA</sequence>
<accession>A0A803PSB2</accession>
<reference evidence="1" key="1">
    <citation type="submission" date="2018-11" db="EMBL/GenBank/DDBJ databases">
        <authorList>
            <person name="Grassa J C."/>
        </authorList>
    </citation>
    <scope>NUCLEOTIDE SEQUENCE [LARGE SCALE GENOMIC DNA]</scope>
</reference>
<dbReference type="EnsemblPlants" id="evm.model.05.889">
    <property type="protein sequence ID" value="cds.evm.model.05.889"/>
    <property type="gene ID" value="evm.TU.05.889"/>
</dbReference>
<reference evidence="1" key="2">
    <citation type="submission" date="2021-03" db="UniProtKB">
        <authorList>
            <consortium name="EnsemblPlants"/>
        </authorList>
    </citation>
    <scope>IDENTIFICATION</scope>
</reference>
<name>A0A803PSB2_CANSA</name>
<protein>
    <recommendedName>
        <fullName evidence="3">Reverse transcriptase domain-containing protein</fullName>
    </recommendedName>
</protein>
<organism evidence="1 2">
    <name type="scientific">Cannabis sativa</name>
    <name type="common">Hemp</name>
    <name type="synonym">Marijuana</name>
    <dbReference type="NCBI Taxonomy" id="3483"/>
    <lineage>
        <taxon>Eukaryota</taxon>
        <taxon>Viridiplantae</taxon>
        <taxon>Streptophyta</taxon>
        <taxon>Embryophyta</taxon>
        <taxon>Tracheophyta</taxon>
        <taxon>Spermatophyta</taxon>
        <taxon>Magnoliopsida</taxon>
        <taxon>eudicotyledons</taxon>
        <taxon>Gunneridae</taxon>
        <taxon>Pentapetalae</taxon>
        <taxon>rosids</taxon>
        <taxon>fabids</taxon>
        <taxon>Rosales</taxon>
        <taxon>Cannabaceae</taxon>
        <taxon>Cannabis</taxon>
    </lineage>
</organism>
<evidence type="ECO:0000313" key="2">
    <source>
        <dbReference type="Proteomes" id="UP000596661"/>
    </source>
</evidence>
<keyword evidence="2" id="KW-1185">Reference proteome</keyword>
<evidence type="ECO:0000313" key="1">
    <source>
        <dbReference type="EnsemblPlants" id="cds.evm.model.05.889"/>
    </source>
</evidence>